<dbReference type="EMBL" id="GBXM01033381">
    <property type="protein sequence ID" value="JAH75196.1"/>
    <property type="molecule type" value="Transcribed_RNA"/>
</dbReference>
<proteinExistence type="predicted"/>
<reference evidence="1" key="1">
    <citation type="submission" date="2014-11" db="EMBL/GenBank/DDBJ databases">
        <authorList>
            <person name="Amaro Gonzalez C."/>
        </authorList>
    </citation>
    <scope>NUCLEOTIDE SEQUENCE</scope>
</reference>
<organism evidence="1">
    <name type="scientific">Anguilla anguilla</name>
    <name type="common">European freshwater eel</name>
    <name type="synonym">Muraena anguilla</name>
    <dbReference type="NCBI Taxonomy" id="7936"/>
    <lineage>
        <taxon>Eukaryota</taxon>
        <taxon>Metazoa</taxon>
        <taxon>Chordata</taxon>
        <taxon>Craniata</taxon>
        <taxon>Vertebrata</taxon>
        <taxon>Euteleostomi</taxon>
        <taxon>Actinopterygii</taxon>
        <taxon>Neopterygii</taxon>
        <taxon>Teleostei</taxon>
        <taxon>Anguilliformes</taxon>
        <taxon>Anguillidae</taxon>
        <taxon>Anguilla</taxon>
    </lineage>
</organism>
<name>A0A0E9VAX8_ANGAN</name>
<accession>A0A0E9VAX8</accession>
<reference evidence="1" key="2">
    <citation type="journal article" date="2015" name="Fish Shellfish Immunol.">
        <title>Early steps in the European eel (Anguilla anguilla)-Vibrio vulnificus interaction in the gills: Role of the RtxA13 toxin.</title>
        <authorList>
            <person name="Callol A."/>
            <person name="Pajuelo D."/>
            <person name="Ebbesson L."/>
            <person name="Teles M."/>
            <person name="MacKenzie S."/>
            <person name="Amaro C."/>
        </authorList>
    </citation>
    <scope>NUCLEOTIDE SEQUENCE</scope>
</reference>
<dbReference type="AlphaFoldDB" id="A0A0E9VAX8"/>
<protein>
    <submittedName>
        <fullName evidence="1">Uncharacterized protein</fullName>
    </submittedName>
</protein>
<sequence length="57" mass="6517">MTISVLALKTEQEPLLDPGFKAKIRFEPIIQPRALCFLTLHIRERSLHKDKNICVGS</sequence>
<evidence type="ECO:0000313" key="1">
    <source>
        <dbReference type="EMBL" id="JAH75196.1"/>
    </source>
</evidence>